<proteinExistence type="predicted"/>
<evidence type="ECO:0000313" key="2">
    <source>
        <dbReference type="Proteomes" id="UP001148629"/>
    </source>
</evidence>
<dbReference type="EMBL" id="JANRMS010005189">
    <property type="protein sequence ID" value="KAJ3503345.1"/>
    <property type="molecule type" value="Genomic_DNA"/>
</dbReference>
<protein>
    <submittedName>
        <fullName evidence="1">Uncharacterized protein</fullName>
    </submittedName>
</protein>
<keyword evidence="2" id="KW-1185">Reference proteome</keyword>
<organism evidence="1 2">
    <name type="scientific">Fusarium decemcellulare</name>
    <dbReference type="NCBI Taxonomy" id="57161"/>
    <lineage>
        <taxon>Eukaryota</taxon>
        <taxon>Fungi</taxon>
        <taxon>Dikarya</taxon>
        <taxon>Ascomycota</taxon>
        <taxon>Pezizomycotina</taxon>
        <taxon>Sordariomycetes</taxon>
        <taxon>Hypocreomycetidae</taxon>
        <taxon>Hypocreales</taxon>
        <taxon>Nectriaceae</taxon>
        <taxon>Fusarium</taxon>
        <taxon>Fusarium decemcellulare species complex</taxon>
    </lineage>
</organism>
<dbReference type="Proteomes" id="UP001148629">
    <property type="component" value="Unassembled WGS sequence"/>
</dbReference>
<gene>
    <name evidence="1" type="ORF">NM208_g16533</name>
</gene>
<comment type="caution">
    <text evidence="1">The sequence shown here is derived from an EMBL/GenBank/DDBJ whole genome shotgun (WGS) entry which is preliminary data.</text>
</comment>
<reference evidence="1" key="1">
    <citation type="submission" date="2022-08" db="EMBL/GenBank/DDBJ databases">
        <title>Genome Sequence of Fusarium decemcellulare.</title>
        <authorList>
            <person name="Buettner E."/>
        </authorList>
    </citation>
    <scope>NUCLEOTIDE SEQUENCE</scope>
    <source>
        <strain evidence="1">Babe19</strain>
    </source>
</reference>
<sequence>MTKTQDGQKRPEPKPTSLPKPVPPVPSPKQEEREPQVAKQKSTTPVETPETKKVEVEVSKPESPQVSDTPDETNGNDLEWEKKAIFEELKAPHPPDEVGKPLPADYNDEVLLPRKWDAKCIESDYVNADNIEEYVKPIHETKYWPLVGFDPAFVRDGKLPCGDPVSELPPRSEEIVRSDSSESGEVHEQRSKRGHSSDDNPAERPLKRQRSQSPSNVSHGGSRDEHSGLWDTLGARNRRPRRDSSKHRRAEARETDHRRSPERTASYHRDRSRDRSRGRSRSRSRTPASRRSSVSNASSGLDSLEAELLGRDIKAKSPDETPKRKPSGSGTKPKRRQTKLDSAYSRRW</sequence>
<evidence type="ECO:0000313" key="1">
    <source>
        <dbReference type="EMBL" id="KAJ3503345.1"/>
    </source>
</evidence>
<name>A0ACC1RCH1_9HYPO</name>
<accession>A0ACC1RCH1</accession>